<evidence type="ECO:0000313" key="9">
    <source>
        <dbReference type="EMBL" id="KAK1276421.1"/>
    </source>
</evidence>
<organism evidence="9 10">
    <name type="scientific">Acorus gramineus</name>
    <name type="common">Dwarf sweet flag</name>
    <dbReference type="NCBI Taxonomy" id="55184"/>
    <lineage>
        <taxon>Eukaryota</taxon>
        <taxon>Viridiplantae</taxon>
        <taxon>Streptophyta</taxon>
        <taxon>Embryophyta</taxon>
        <taxon>Tracheophyta</taxon>
        <taxon>Spermatophyta</taxon>
        <taxon>Magnoliopsida</taxon>
        <taxon>Liliopsida</taxon>
        <taxon>Acoraceae</taxon>
        <taxon>Acorus</taxon>
    </lineage>
</organism>
<dbReference type="InterPro" id="IPR036576">
    <property type="entry name" value="WRKY_dom_sf"/>
</dbReference>
<feature type="domain" description="WRKY" evidence="8">
    <location>
        <begin position="129"/>
        <end position="197"/>
    </location>
</feature>
<evidence type="ECO:0000256" key="5">
    <source>
        <dbReference type="ARBA" id="ARBA00023242"/>
    </source>
</evidence>
<proteinExistence type="inferred from homology"/>
<evidence type="ECO:0000256" key="6">
    <source>
        <dbReference type="ARBA" id="ARBA00060850"/>
    </source>
</evidence>
<dbReference type="PROSITE" id="PS50811">
    <property type="entry name" value="WRKY"/>
    <property type="match status" value="1"/>
</dbReference>
<dbReference type="AlphaFoldDB" id="A0AAV9BJA2"/>
<feature type="compositionally biased region" description="Polar residues" evidence="7">
    <location>
        <begin position="86"/>
        <end position="100"/>
    </location>
</feature>
<dbReference type="GO" id="GO:0000976">
    <property type="term" value="F:transcription cis-regulatory region binding"/>
    <property type="evidence" value="ECO:0007669"/>
    <property type="project" value="TreeGrafter"/>
</dbReference>
<evidence type="ECO:0000256" key="2">
    <source>
        <dbReference type="ARBA" id="ARBA00023015"/>
    </source>
</evidence>
<reference evidence="9" key="1">
    <citation type="journal article" date="2023" name="Nat. Commun.">
        <title>Diploid and tetraploid genomes of Acorus and the evolution of monocots.</title>
        <authorList>
            <person name="Ma L."/>
            <person name="Liu K.W."/>
            <person name="Li Z."/>
            <person name="Hsiao Y.Y."/>
            <person name="Qi Y."/>
            <person name="Fu T."/>
            <person name="Tang G.D."/>
            <person name="Zhang D."/>
            <person name="Sun W.H."/>
            <person name="Liu D.K."/>
            <person name="Li Y."/>
            <person name="Chen G.Z."/>
            <person name="Liu X.D."/>
            <person name="Liao X.Y."/>
            <person name="Jiang Y.T."/>
            <person name="Yu X."/>
            <person name="Hao Y."/>
            <person name="Huang J."/>
            <person name="Zhao X.W."/>
            <person name="Ke S."/>
            <person name="Chen Y.Y."/>
            <person name="Wu W.L."/>
            <person name="Hsu J.L."/>
            <person name="Lin Y.F."/>
            <person name="Huang M.D."/>
            <person name="Li C.Y."/>
            <person name="Huang L."/>
            <person name="Wang Z.W."/>
            <person name="Zhao X."/>
            <person name="Zhong W.Y."/>
            <person name="Peng D.H."/>
            <person name="Ahmad S."/>
            <person name="Lan S."/>
            <person name="Zhang J.S."/>
            <person name="Tsai W.C."/>
            <person name="Van de Peer Y."/>
            <person name="Liu Z.J."/>
        </authorList>
    </citation>
    <scope>NUCLEOTIDE SEQUENCE</scope>
    <source>
        <strain evidence="9">SCP</strain>
    </source>
</reference>
<keyword evidence="4" id="KW-0804">Transcription</keyword>
<comment type="similarity">
    <text evidence="6">Belongs to the WRKY group III family.</text>
</comment>
<dbReference type="SMART" id="SM00774">
    <property type="entry name" value="WRKY"/>
    <property type="match status" value="1"/>
</dbReference>
<dbReference type="GO" id="GO:0010193">
    <property type="term" value="P:response to ozone"/>
    <property type="evidence" value="ECO:0007669"/>
    <property type="project" value="UniProtKB-ARBA"/>
</dbReference>
<gene>
    <name evidence="9" type="ORF">QJS04_geneDACA011093</name>
</gene>
<keyword evidence="10" id="KW-1185">Reference proteome</keyword>
<keyword evidence="2" id="KW-0805">Transcription regulation</keyword>
<evidence type="ECO:0000256" key="3">
    <source>
        <dbReference type="ARBA" id="ARBA00023125"/>
    </source>
</evidence>
<dbReference type="GO" id="GO:0003700">
    <property type="term" value="F:DNA-binding transcription factor activity"/>
    <property type="evidence" value="ECO:0007669"/>
    <property type="project" value="InterPro"/>
</dbReference>
<keyword evidence="5" id="KW-0539">Nucleus</keyword>
<dbReference type="PANTHER" id="PTHR32096:SF146">
    <property type="entry name" value="WRKY TRANSCRIPTION FACTOR 19-RELATED"/>
    <property type="match status" value="1"/>
</dbReference>
<feature type="compositionally biased region" description="Low complexity" evidence="7">
    <location>
        <begin position="206"/>
        <end position="217"/>
    </location>
</feature>
<keyword evidence="3" id="KW-0238">DNA-binding</keyword>
<accession>A0AAV9BJA2</accession>
<feature type="region of interest" description="Disordered" evidence="7">
    <location>
        <begin position="194"/>
        <end position="225"/>
    </location>
</feature>
<dbReference type="Pfam" id="PF03106">
    <property type="entry name" value="WRKY"/>
    <property type="match status" value="1"/>
</dbReference>
<dbReference type="EMBL" id="JAUJYN010000003">
    <property type="protein sequence ID" value="KAK1276421.1"/>
    <property type="molecule type" value="Genomic_DNA"/>
</dbReference>
<reference evidence="9" key="2">
    <citation type="submission" date="2023-06" db="EMBL/GenBank/DDBJ databases">
        <authorList>
            <person name="Ma L."/>
            <person name="Liu K.-W."/>
            <person name="Li Z."/>
            <person name="Hsiao Y.-Y."/>
            <person name="Qi Y."/>
            <person name="Fu T."/>
            <person name="Tang G."/>
            <person name="Zhang D."/>
            <person name="Sun W.-H."/>
            <person name="Liu D.-K."/>
            <person name="Li Y."/>
            <person name="Chen G.-Z."/>
            <person name="Liu X.-D."/>
            <person name="Liao X.-Y."/>
            <person name="Jiang Y.-T."/>
            <person name="Yu X."/>
            <person name="Hao Y."/>
            <person name="Huang J."/>
            <person name="Zhao X.-W."/>
            <person name="Ke S."/>
            <person name="Chen Y.-Y."/>
            <person name="Wu W.-L."/>
            <person name="Hsu J.-L."/>
            <person name="Lin Y.-F."/>
            <person name="Huang M.-D."/>
            <person name="Li C.-Y."/>
            <person name="Huang L."/>
            <person name="Wang Z.-W."/>
            <person name="Zhao X."/>
            <person name="Zhong W.-Y."/>
            <person name="Peng D.-H."/>
            <person name="Ahmad S."/>
            <person name="Lan S."/>
            <person name="Zhang J.-S."/>
            <person name="Tsai W.-C."/>
            <person name="Van De Peer Y."/>
            <person name="Liu Z.-J."/>
        </authorList>
    </citation>
    <scope>NUCLEOTIDE SEQUENCE</scope>
    <source>
        <strain evidence="9">SCP</strain>
        <tissue evidence="9">Leaves</tissue>
    </source>
</reference>
<name>A0AAV9BJA2_ACOGR</name>
<dbReference type="GO" id="GO:0042542">
    <property type="term" value="P:response to hydrogen peroxide"/>
    <property type="evidence" value="ECO:0007669"/>
    <property type="project" value="UniProtKB-ARBA"/>
</dbReference>
<protein>
    <submittedName>
        <fullName evidence="9">WRKY transcription factor 41</fullName>
    </submittedName>
</protein>
<dbReference type="GO" id="GO:0009751">
    <property type="term" value="P:response to salicylic acid"/>
    <property type="evidence" value="ECO:0007669"/>
    <property type="project" value="UniProtKB-ARBA"/>
</dbReference>
<feature type="region of interest" description="Disordered" evidence="7">
    <location>
        <begin position="82"/>
        <end position="118"/>
    </location>
</feature>
<feature type="compositionally biased region" description="Polar residues" evidence="7">
    <location>
        <begin position="194"/>
        <end position="205"/>
    </location>
</feature>
<evidence type="ECO:0000256" key="4">
    <source>
        <dbReference type="ARBA" id="ARBA00023163"/>
    </source>
</evidence>
<dbReference type="InterPro" id="IPR003657">
    <property type="entry name" value="WRKY_dom"/>
</dbReference>
<dbReference type="Gene3D" id="2.20.25.80">
    <property type="entry name" value="WRKY domain"/>
    <property type="match status" value="1"/>
</dbReference>
<dbReference type="InterPro" id="IPR044810">
    <property type="entry name" value="WRKY_plant"/>
</dbReference>
<dbReference type="SUPFAM" id="SSF118290">
    <property type="entry name" value="WRKY DNA-binding domain"/>
    <property type="match status" value="1"/>
</dbReference>
<dbReference type="GO" id="GO:0005634">
    <property type="term" value="C:nucleus"/>
    <property type="evidence" value="ECO:0007669"/>
    <property type="project" value="UniProtKB-SubCell"/>
</dbReference>
<comment type="subcellular location">
    <subcellularLocation>
        <location evidence="1">Nucleus</location>
    </subcellularLocation>
</comment>
<evidence type="ECO:0000259" key="8">
    <source>
        <dbReference type="PROSITE" id="PS50811"/>
    </source>
</evidence>
<evidence type="ECO:0000256" key="1">
    <source>
        <dbReference type="ARBA" id="ARBA00004123"/>
    </source>
</evidence>
<sequence length="357" mass="39190">MEVSGESNQQQQPSLVCKLMQGRDLARQLETQLEPSELRRSLLQQLITSIEDALLMARVGAESTPPPPPTVAAAAVVAGVGSESPQSMSGSDHNSDQALQNCGERRDASKKRKTQPKWTNQVRVYSGNGLEAPLDDGYSWRKYGQKDILGATYPRGYYRCTHRSTRHCPAMKQVQRSDDDPSIFDITYRGTHTCQSNQSLTSTSSPRPQNNHNQDQQQPPPPQHLLLNFRTGLRVKTEDLDGHDGPPLSTSSFSFPSTPIDLPLKPENHIFSSHSPTMLTESHANFIGGASGFSSPFISPATSESNYFSVSPCMGSFGGTMESDFTEIISAVTSTTNSPMIDLDFDSIFPFDQNFLS</sequence>
<dbReference type="GO" id="GO:0010150">
    <property type="term" value="P:leaf senescence"/>
    <property type="evidence" value="ECO:0007669"/>
    <property type="project" value="UniProtKB-ARBA"/>
</dbReference>
<evidence type="ECO:0000256" key="7">
    <source>
        <dbReference type="SAM" id="MobiDB-lite"/>
    </source>
</evidence>
<dbReference type="PANTHER" id="PTHR32096">
    <property type="entry name" value="WRKY TRANSCRIPTION FACTOR 30-RELATED-RELATED"/>
    <property type="match status" value="1"/>
</dbReference>
<dbReference type="Proteomes" id="UP001179952">
    <property type="component" value="Unassembled WGS sequence"/>
</dbReference>
<evidence type="ECO:0000313" key="10">
    <source>
        <dbReference type="Proteomes" id="UP001179952"/>
    </source>
</evidence>
<comment type="caution">
    <text evidence="9">The sequence shown here is derived from an EMBL/GenBank/DDBJ whole genome shotgun (WGS) entry which is preliminary data.</text>
</comment>
<dbReference type="FunFam" id="2.20.25.80:FF:000009">
    <property type="entry name" value="WRKY transcription factor 53"/>
    <property type="match status" value="1"/>
</dbReference>